<comment type="similarity">
    <text evidence="1">Belongs to the sigma-70 factor family. ECF subfamily.</text>
</comment>
<dbReference type="Gene3D" id="1.10.10.10">
    <property type="entry name" value="Winged helix-like DNA-binding domain superfamily/Winged helix DNA-binding domain"/>
    <property type="match status" value="1"/>
</dbReference>
<dbReference type="InterPro" id="IPR014284">
    <property type="entry name" value="RNA_pol_sigma-70_dom"/>
</dbReference>
<organism evidence="6 7">
    <name type="scientific">Tahibacter amnicola</name>
    <dbReference type="NCBI Taxonomy" id="2976241"/>
    <lineage>
        <taxon>Bacteria</taxon>
        <taxon>Pseudomonadati</taxon>
        <taxon>Pseudomonadota</taxon>
        <taxon>Gammaproteobacteria</taxon>
        <taxon>Lysobacterales</taxon>
        <taxon>Rhodanobacteraceae</taxon>
        <taxon>Tahibacter</taxon>
    </lineage>
</organism>
<keyword evidence="3" id="KW-0731">Sigma factor</keyword>
<dbReference type="InterPro" id="IPR011517">
    <property type="entry name" value="RNA_pol_sigma70_ECF-like"/>
</dbReference>
<dbReference type="InterPro" id="IPR013324">
    <property type="entry name" value="RNA_pol_sigma_r3/r4-like"/>
</dbReference>
<dbReference type="InterPro" id="IPR039425">
    <property type="entry name" value="RNA_pol_sigma-70-like"/>
</dbReference>
<evidence type="ECO:0000259" key="5">
    <source>
        <dbReference type="Pfam" id="PF07638"/>
    </source>
</evidence>
<dbReference type="InterPro" id="IPR053812">
    <property type="entry name" value="HTH_Sigma70_ECF-like"/>
</dbReference>
<dbReference type="NCBIfam" id="TIGR02937">
    <property type="entry name" value="sigma70-ECF"/>
    <property type="match status" value="1"/>
</dbReference>
<dbReference type="NCBIfam" id="TIGR02999">
    <property type="entry name" value="Sig-70_X6"/>
    <property type="match status" value="1"/>
</dbReference>
<dbReference type="SUPFAM" id="SSF88659">
    <property type="entry name" value="Sigma3 and sigma4 domains of RNA polymerase sigma factors"/>
    <property type="match status" value="1"/>
</dbReference>
<sequence length="182" mass="20096">MAEDDITALLKQAHAGDGDALETVLERVYERLRQLARRQLAGDRHQTLCTTALVHETFMGLVERGQLDFDDRGRFFAYAATAMRNALIDRIRRRGTRDRYAAAVALEDDTGGTDRALDLAALDQAFARLTQVDPRLARVAELRLAAGLSSPEIGAVLGVTDRTVEREWLKARAFLVACLDGA</sequence>
<evidence type="ECO:0000256" key="3">
    <source>
        <dbReference type="ARBA" id="ARBA00023082"/>
    </source>
</evidence>
<dbReference type="SUPFAM" id="SSF88946">
    <property type="entry name" value="Sigma2 domain of RNA polymerase sigma factors"/>
    <property type="match status" value="1"/>
</dbReference>
<evidence type="ECO:0000256" key="1">
    <source>
        <dbReference type="ARBA" id="ARBA00010641"/>
    </source>
</evidence>
<protein>
    <submittedName>
        <fullName evidence="6">ECF-type sigma factor</fullName>
    </submittedName>
</protein>
<accession>A0ABY6BF75</accession>
<dbReference type="PANTHER" id="PTHR43133:SF39">
    <property type="entry name" value="SIMILAR TO RNA POLYMERASE SIGMA-E FACTOR"/>
    <property type="match status" value="1"/>
</dbReference>
<evidence type="ECO:0000256" key="4">
    <source>
        <dbReference type="ARBA" id="ARBA00023163"/>
    </source>
</evidence>
<dbReference type="InterPro" id="IPR036388">
    <property type="entry name" value="WH-like_DNA-bd_sf"/>
</dbReference>
<evidence type="ECO:0000256" key="2">
    <source>
        <dbReference type="ARBA" id="ARBA00023015"/>
    </source>
</evidence>
<keyword evidence="4" id="KW-0804">Transcription</keyword>
<evidence type="ECO:0000313" key="7">
    <source>
        <dbReference type="Proteomes" id="UP001064632"/>
    </source>
</evidence>
<keyword evidence="7" id="KW-1185">Reference proteome</keyword>
<proteinExistence type="inferred from homology"/>
<dbReference type="RefSeq" id="WP_261695369.1">
    <property type="nucleotide sequence ID" value="NZ_CP104694.1"/>
</dbReference>
<dbReference type="EMBL" id="CP104694">
    <property type="protein sequence ID" value="UXI68409.1"/>
    <property type="molecule type" value="Genomic_DNA"/>
</dbReference>
<feature type="domain" description="RNA polymerase sigma-70 ECF-like HTH" evidence="5">
    <location>
        <begin position="4"/>
        <end position="176"/>
    </location>
</feature>
<dbReference type="Gene3D" id="1.10.1740.10">
    <property type="match status" value="1"/>
</dbReference>
<dbReference type="PANTHER" id="PTHR43133">
    <property type="entry name" value="RNA POLYMERASE ECF-TYPE SIGMA FACTO"/>
    <property type="match status" value="1"/>
</dbReference>
<keyword evidence="2" id="KW-0805">Transcription regulation</keyword>
<dbReference type="InterPro" id="IPR013325">
    <property type="entry name" value="RNA_pol_sigma_r2"/>
</dbReference>
<reference evidence="6" key="1">
    <citation type="submission" date="2022-09" db="EMBL/GenBank/DDBJ databases">
        <title>Tahibacter sp. nov., isolated from a fresh water.</title>
        <authorList>
            <person name="Baek J.H."/>
            <person name="Lee J.K."/>
            <person name="Kim J.M."/>
            <person name="Jeon C.O."/>
        </authorList>
    </citation>
    <scope>NUCLEOTIDE SEQUENCE</scope>
    <source>
        <strain evidence="6">W38</strain>
    </source>
</reference>
<gene>
    <name evidence="6" type="ORF">N4264_01780</name>
</gene>
<evidence type="ECO:0000313" key="6">
    <source>
        <dbReference type="EMBL" id="UXI68409.1"/>
    </source>
</evidence>
<dbReference type="Pfam" id="PF07638">
    <property type="entry name" value="Sigma70_ECF"/>
    <property type="match status" value="1"/>
</dbReference>
<dbReference type="Proteomes" id="UP001064632">
    <property type="component" value="Chromosome"/>
</dbReference>
<name>A0ABY6BF75_9GAMM</name>